<evidence type="ECO:0000256" key="8">
    <source>
        <dbReference type="ARBA" id="ARBA00031423"/>
    </source>
</evidence>
<evidence type="ECO:0000256" key="2">
    <source>
        <dbReference type="ARBA" id="ARBA00005684"/>
    </source>
</evidence>
<comment type="caution">
    <text evidence="12">The sequence shown here is derived from an EMBL/GenBank/DDBJ whole genome shotgun (WGS) entry which is preliminary data.</text>
</comment>
<feature type="domain" description="MalQ N-terminal beta-sandwich" evidence="11">
    <location>
        <begin position="56"/>
        <end position="147"/>
    </location>
</feature>
<dbReference type="GO" id="GO:0005975">
    <property type="term" value="P:carbohydrate metabolic process"/>
    <property type="evidence" value="ECO:0007669"/>
    <property type="project" value="InterPro"/>
</dbReference>
<dbReference type="GO" id="GO:0004134">
    <property type="term" value="F:4-alpha-glucanotransferase activity"/>
    <property type="evidence" value="ECO:0007669"/>
    <property type="project" value="UniProtKB-EC"/>
</dbReference>
<name>A0A8I0GBC1_9ACTO</name>
<dbReference type="PANTHER" id="PTHR32438:SF5">
    <property type="entry name" value="4-ALPHA-GLUCANOTRANSFERASE DPE1, CHLOROPLASTIC_AMYLOPLASTIC"/>
    <property type="match status" value="1"/>
</dbReference>
<dbReference type="AlphaFoldDB" id="A0A8I0GBC1"/>
<evidence type="ECO:0000256" key="1">
    <source>
        <dbReference type="ARBA" id="ARBA00000439"/>
    </source>
</evidence>
<dbReference type="Pfam" id="PF21226">
    <property type="entry name" value="MalQ_N"/>
    <property type="match status" value="1"/>
</dbReference>
<evidence type="ECO:0000256" key="3">
    <source>
        <dbReference type="ARBA" id="ARBA00012560"/>
    </source>
</evidence>
<evidence type="ECO:0000259" key="11">
    <source>
        <dbReference type="Pfam" id="PF21226"/>
    </source>
</evidence>
<dbReference type="InterPro" id="IPR017853">
    <property type="entry name" value="GH"/>
</dbReference>
<dbReference type="Pfam" id="PF02446">
    <property type="entry name" value="Glyco_hydro_77"/>
    <property type="match status" value="1"/>
</dbReference>
<keyword evidence="5 10" id="KW-0328">Glycosyltransferase</keyword>
<proteinExistence type="inferred from homology"/>
<dbReference type="SUPFAM" id="SSF51445">
    <property type="entry name" value="(Trans)glycosidases"/>
    <property type="match status" value="1"/>
</dbReference>
<evidence type="ECO:0000256" key="10">
    <source>
        <dbReference type="RuleBase" id="RU361207"/>
    </source>
</evidence>
<dbReference type="Gene3D" id="3.20.20.80">
    <property type="entry name" value="Glycosidases"/>
    <property type="match status" value="1"/>
</dbReference>
<dbReference type="PANTHER" id="PTHR32438">
    <property type="entry name" value="4-ALPHA-GLUCANOTRANSFERASE DPE1, CHLOROPLASTIC/AMYLOPLASTIC"/>
    <property type="match status" value="1"/>
</dbReference>
<accession>A0A8I0GBC1</accession>
<dbReference type="EMBL" id="JACRUO010000001">
    <property type="protein sequence ID" value="MBD3688886.1"/>
    <property type="molecule type" value="Genomic_DNA"/>
</dbReference>
<evidence type="ECO:0000256" key="6">
    <source>
        <dbReference type="ARBA" id="ARBA00022679"/>
    </source>
</evidence>
<evidence type="ECO:0000256" key="7">
    <source>
        <dbReference type="ARBA" id="ARBA00023277"/>
    </source>
</evidence>
<evidence type="ECO:0000256" key="4">
    <source>
        <dbReference type="ARBA" id="ARBA00020295"/>
    </source>
</evidence>
<evidence type="ECO:0000313" key="13">
    <source>
        <dbReference type="Proteomes" id="UP000627538"/>
    </source>
</evidence>
<dbReference type="Proteomes" id="UP000627538">
    <property type="component" value="Unassembled WGS sequence"/>
</dbReference>
<comment type="catalytic activity">
    <reaction evidence="1 10">
        <text>Transfers a segment of a (1-&gt;4)-alpha-D-glucan to a new position in an acceptor, which may be glucose or a (1-&gt;4)-alpha-D-glucan.</text>
        <dbReference type="EC" id="2.4.1.25"/>
    </reaction>
</comment>
<organism evidence="12 13">
    <name type="scientific">Nanchangia anserum</name>
    <dbReference type="NCBI Taxonomy" id="2692125"/>
    <lineage>
        <taxon>Bacteria</taxon>
        <taxon>Bacillati</taxon>
        <taxon>Actinomycetota</taxon>
        <taxon>Actinomycetes</taxon>
        <taxon>Actinomycetales</taxon>
        <taxon>Actinomycetaceae</taxon>
        <taxon>Nanchangia</taxon>
    </lineage>
</organism>
<keyword evidence="6 10" id="KW-0808">Transferase</keyword>
<dbReference type="EC" id="2.4.1.25" evidence="3 10"/>
<dbReference type="NCBIfam" id="TIGR00217">
    <property type="entry name" value="malQ"/>
    <property type="match status" value="1"/>
</dbReference>
<keyword evidence="13" id="KW-1185">Reference proteome</keyword>
<comment type="similarity">
    <text evidence="2 10">Belongs to the disproportionating enzyme family.</text>
</comment>
<reference evidence="12 13" key="1">
    <citation type="submission" date="2020-08" db="EMBL/GenBank/DDBJ databases">
        <title>Winkia gen. nov., sp. nov., isolated from faeces of the Anser albifrons in China.</title>
        <authorList>
            <person name="Liu Q."/>
        </authorList>
    </citation>
    <scope>NUCLEOTIDE SEQUENCE [LARGE SCALE GENOMIC DNA]</scope>
    <source>
        <strain evidence="12 13">C62</strain>
    </source>
</reference>
<gene>
    <name evidence="12" type="primary">malQ</name>
    <name evidence="12" type="ORF">H8R10_01340</name>
</gene>
<keyword evidence="7 10" id="KW-0119">Carbohydrate metabolism</keyword>
<evidence type="ECO:0000256" key="9">
    <source>
        <dbReference type="ARBA" id="ARBA00031501"/>
    </source>
</evidence>
<protein>
    <recommendedName>
        <fullName evidence="4 10">4-alpha-glucanotransferase</fullName>
        <ecNumber evidence="3 10">2.4.1.25</ecNumber>
    </recommendedName>
    <alternativeName>
        <fullName evidence="8 10">Amylomaltase</fullName>
    </alternativeName>
    <alternativeName>
        <fullName evidence="9 10">Disproportionating enzyme</fullName>
    </alternativeName>
</protein>
<sequence length="688" mass="76320">MCGVATEYWDFSGHHQRVSEETLRAVLAALDVDTSSDDAIAAAHARRDEEPWRHILPPCTVNQDDHNTWVPVHVPHGAAVRCHLELEDGGRVELNQVDHWVEPRVIDGVLTGRATFDIPAGLPLGWHTIVAEIEGQSRAQAPFANTPARLELPRLRDERGWGIMAQLYSVRSAGSWGIGDAHDLADIARWAAGRGADFVLINPVHAGEAVPPVTPSPYLPASRLFASPLYIRPEDIDEYARLDAGTRTRIERWRQRACEGQDELLDRDRAWQLKLAALDTIFAVGRSEERAQDFAAWRKAQGEDLERFAAWCALNERWGLPLPEHLRDVDSEEVAVECRKLSGRCDFYAWLQWIVAEQFAAAQEAATAAGMRIGIMHDLAVGVHKRGADTWARPEAFAQGIAVGAPADMYNQLGQNWSQPPWRPDTLEAQGYAPLRDMVRRLARMGGALRLDHIMGLFRLWWIPQDADTPADGTYLRYRFDHMVGVMALEAARAGCVVVGEDLGTVEPWVRDYLAERGVLGTAVAWFEYEDGKPRPPAHYRRLQLAAVNTHDLPPLAGYLRDEHVRIRADLGILEFGEDEEYARAKAERDAMAEALREAGVLGEDDSVEAMTDALYRFVAAAPSALVSLSLTDATGERRAQNQPGTDREYPNWSIPLGDGDGTAVMVEDLASGAFDHLLDVVESAVHA</sequence>
<evidence type="ECO:0000313" key="12">
    <source>
        <dbReference type="EMBL" id="MBD3688886.1"/>
    </source>
</evidence>
<dbReference type="InterPro" id="IPR048458">
    <property type="entry name" value="MalQ_N"/>
</dbReference>
<dbReference type="InterPro" id="IPR003385">
    <property type="entry name" value="Glyco_hydro_77"/>
</dbReference>
<evidence type="ECO:0000256" key="5">
    <source>
        <dbReference type="ARBA" id="ARBA00022676"/>
    </source>
</evidence>